<proteinExistence type="predicted"/>
<feature type="transmembrane region" description="Helical" evidence="1">
    <location>
        <begin position="24"/>
        <end position="43"/>
    </location>
</feature>
<dbReference type="AlphaFoldDB" id="A0A1I2PKU9"/>
<keyword evidence="1" id="KW-1133">Transmembrane helix</keyword>
<evidence type="ECO:0000256" key="1">
    <source>
        <dbReference type="SAM" id="Phobius"/>
    </source>
</evidence>
<dbReference type="Proteomes" id="UP000199337">
    <property type="component" value="Unassembled WGS sequence"/>
</dbReference>
<reference evidence="3" key="1">
    <citation type="submission" date="2016-10" db="EMBL/GenBank/DDBJ databases">
        <authorList>
            <person name="Varghese N."/>
            <person name="Submissions S."/>
        </authorList>
    </citation>
    <scope>NUCLEOTIDE SEQUENCE [LARGE SCALE GENOMIC DNA]</scope>
    <source>
        <strain evidence="3">DSM 17038</strain>
    </source>
</reference>
<evidence type="ECO:0000313" key="3">
    <source>
        <dbReference type="Proteomes" id="UP000199337"/>
    </source>
</evidence>
<sequence length="87" mass="10200">MQDDNQEKKTEDASNKKKQTVKEFFLLWIIMSILLILISNRSIFSLRFIFEAIIGTGLTAAVACFFPYDRIKNFKFCKKNSCCKIFF</sequence>
<gene>
    <name evidence="2" type="ORF">SAMN05660649_00963</name>
</gene>
<evidence type="ECO:0000313" key="2">
    <source>
        <dbReference type="EMBL" id="SFG16855.1"/>
    </source>
</evidence>
<keyword evidence="3" id="KW-1185">Reference proteome</keyword>
<keyword evidence="1" id="KW-0472">Membrane</keyword>
<name>A0A1I2PKU9_9FIRM</name>
<keyword evidence="1" id="KW-0812">Transmembrane</keyword>
<organism evidence="2 3">
    <name type="scientific">Desulfotruncus arcticus DSM 17038</name>
    <dbReference type="NCBI Taxonomy" id="1121424"/>
    <lineage>
        <taxon>Bacteria</taxon>
        <taxon>Bacillati</taxon>
        <taxon>Bacillota</taxon>
        <taxon>Clostridia</taxon>
        <taxon>Eubacteriales</taxon>
        <taxon>Desulfallaceae</taxon>
        <taxon>Desulfotruncus</taxon>
    </lineage>
</organism>
<protein>
    <submittedName>
        <fullName evidence="2">Uncharacterized protein</fullName>
    </submittedName>
</protein>
<accession>A0A1I2PKU9</accession>
<dbReference type="EMBL" id="FOOX01000002">
    <property type="protein sequence ID" value="SFG16855.1"/>
    <property type="molecule type" value="Genomic_DNA"/>
</dbReference>
<feature type="transmembrane region" description="Helical" evidence="1">
    <location>
        <begin position="49"/>
        <end position="68"/>
    </location>
</feature>